<proteinExistence type="predicted"/>
<comment type="cofactor">
    <cofactor evidence="1">
        <name>pyridoxal 5'-phosphate</name>
        <dbReference type="ChEBI" id="CHEBI:597326"/>
    </cofactor>
</comment>
<protein>
    <submittedName>
        <fullName evidence="4">IscS subfamily cysteine desulfurase</fullName>
    </submittedName>
</protein>
<evidence type="ECO:0000256" key="2">
    <source>
        <dbReference type="ARBA" id="ARBA00022898"/>
    </source>
</evidence>
<dbReference type="PIRSF" id="PIRSF005572">
    <property type="entry name" value="NifS"/>
    <property type="match status" value="1"/>
</dbReference>
<dbReference type="RefSeq" id="WP_381430786.1">
    <property type="nucleotide sequence ID" value="NZ_JBHSNO010000002.1"/>
</dbReference>
<dbReference type="PANTHER" id="PTHR11601:SF36">
    <property type="entry name" value="CYSTEINE DESULFURASE NIFS-RELATED"/>
    <property type="match status" value="1"/>
</dbReference>
<dbReference type="InterPro" id="IPR000192">
    <property type="entry name" value="Aminotrans_V_dom"/>
</dbReference>
<name>A0ABW0TGU2_9BACL</name>
<evidence type="ECO:0000313" key="5">
    <source>
        <dbReference type="Proteomes" id="UP001596109"/>
    </source>
</evidence>
<dbReference type="Proteomes" id="UP001596109">
    <property type="component" value="Unassembled WGS sequence"/>
</dbReference>
<dbReference type="InterPro" id="IPR015424">
    <property type="entry name" value="PyrdxlP-dep_Trfase"/>
</dbReference>
<feature type="domain" description="Aminotransferase class V" evidence="3">
    <location>
        <begin position="2"/>
        <end position="365"/>
    </location>
</feature>
<comment type="caution">
    <text evidence="4">The sequence shown here is derived from an EMBL/GenBank/DDBJ whole genome shotgun (WGS) entry which is preliminary data.</text>
</comment>
<accession>A0ABW0TGU2</accession>
<dbReference type="Gene3D" id="1.10.260.50">
    <property type="match status" value="1"/>
</dbReference>
<evidence type="ECO:0000259" key="3">
    <source>
        <dbReference type="Pfam" id="PF00266"/>
    </source>
</evidence>
<evidence type="ECO:0000256" key="1">
    <source>
        <dbReference type="ARBA" id="ARBA00001933"/>
    </source>
</evidence>
<gene>
    <name evidence="4" type="ORF">ACFPRA_03375</name>
</gene>
<dbReference type="InterPro" id="IPR015422">
    <property type="entry name" value="PyrdxlP-dep_Trfase_small"/>
</dbReference>
<dbReference type="Gene3D" id="3.40.640.10">
    <property type="entry name" value="Type I PLP-dependent aspartate aminotransferase-like (Major domain)"/>
    <property type="match status" value="1"/>
</dbReference>
<evidence type="ECO:0000313" key="4">
    <source>
        <dbReference type="EMBL" id="MFC5587948.1"/>
    </source>
</evidence>
<dbReference type="EMBL" id="JBHSNO010000002">
    <property type="protein sequence ID" value="MFC5587948.1"/>
    <property type="molecule type" value="Genomic_DNA"/>
</dbReference>
<dbReference type="InterPro" id="IPR016454">
    <property type="entry name" value="Cysteine_dSase"/>
</dbReference>
<reference evidence="5" key="1">
    <citation type="journal article" date="2019" name="Int. J. Syst. Evol. Microbiol.">
        <title>The Global Catalogue of Microorganisms (GCM) 10K type strain sequencing project: providing services to taxonomists for standard genome sequencing and annotation.</title>
        <authorList>
            <consortium name="The Broad Institute Genomics Platform"/>
            <consortium name="The Broad Institute Genome Sequencing Center for Infectious Disease"/>
            <person name="Wu L."/>
            <person name="Ma J."/>
        </authorList>
    </citation>
    <scope>NUCLEOTIDE SEQUENCE [LARGE SCALE GENOMIC DNA]</scope>
    <source>
        <strain evidence="5">CGMCC 4.1434</strain>
    </source>
</reference>
<dbReference type="SUPFAM" id="SSF53383">
    <property type="entry name" value="PLP-dependent transferases"/>
    <property type="match status" value="1"/>
</dbReference>
<dbReference type="Pfam" id="PF00266">
    <property type="entry name" value="Aminotran_5"/>
    <property type="match status" value="1"/>
</dbReference>
<dbReference type="InterPro" id="IPR015421">
    <property type="entry name" value="PyrdxlP-dep_Trfase_major"/>
</dbReference>
<sequence length="384" mass="41922">MHYFDYAASTPLHPEASHVFVKLSEQCYGNTSSLHDVGGEAQNMLALCRQEFADLLGVQTAGVYFTSGGTESNLLSIISLAKANRHRGNHIVTTAGEHPSIDSALDYLRQDGFAVTVVPFDPSGQVDLQFFKKALREDTILASVQHINPEIGVIQPLEKIAKLLKGRQILLHSDCVQSFGKMDLKPIAKIVDSLTVSSHKVYGPKGVGAAYIHPRHRIIPVFPGFVHEAGFRGGTVNVPGIASFITAAILCAKNSYDTKKYKALRSIFMDELNKHSELFTIYEASTAETQLPQIIGLGVNNVEGQLIMLELNRYGFAISTGSACQVGQQHSSKAMLALQVDPQRAKEFIRISFGHSTTIECVQQLVGQLIQIALQIRPVTIGKL</sequence>
<keyword evidence="2" id="KW-0663">Pyridoxal phosphate</keyword>
<keyword evidence="5" id="KW-1185">Reference proteome</keyword>
<dbReference type="PANTHER" id="PTHR11601">
    <property type="entry name" value="CYSTEINE DESULFURYLASE FAMILY MEMBER"/>
    <property type="match status" value="1"/>
</dbReference>
<dbReference type="NCBIfam" id="NF002806">
    <property type="entry name" value="PRK02948.1"/>
    <property type="match status" value="1"/>
</dbReference>
<organism evidence="4 5">
    <name type="scientific">Sporosarcina soli</name>
    <dbReference type="NCBI Taxonomy" id="334736"/>
    <lineage>
        <taxon>Bacteria</taxon>
        <taxon>Bacillati</taxon>
        <taxon>Bacillota</taxon>
        <taxon>Bacilli</taxon>
        <taxon>Bacillales</taxon>
        <taxon>Caryophanaceae</taxon>
        <taxon>Sporosarcina</taxon>
    </lineage>
</organism>
<dbReference type="Gene3D" id="3.90.1150.10">
    <property type="entry name" value="Aspartate Aminotransferase, domain 1"/>
    <property type="match status" value="1"/>
</dbReference>